<evidence type="ECO:0000313" key="3">
    <source>
        <dbReference type="EMBL" id="PPB50408.1"/>
    </source>
</evidence>
<keyword evidence="4" id="KW-1185">Reference proteome</keyword>
<dbReference type="Proteomes" id="UP000239297">
    <property type="component" value="Unassembled WGS sequence"/>
</dbReference>
<evidence type="ECO:0008006" key="5">
    <source>
        <dbReference type="Google" id="ProtNLM"/>
    </source>
</evidence>
<accession>A0A2S5J0Q6</accession>
<dbReference type="InterPro" id="IPR018750">
    <property type="entry name" value="DUF2306_membrane"/>
</dbReference>
<dbReference type="Pfam" id="PF10067">
    <property type="entry name" value="DUF2306"/>
    <property type="match status" value="1"/>
</dbReference>
<feature type="transmembrane region" description="Helical" evidence="2">
    <location>
        <begin position="171"/>
        <end position="189"/>
    </location>
</feature>
<evidence type="ECO:0000256" key="1">
    <source>
        <dbReference type="SAM" id="MobiDB-lite"/>
    </source>
</evidence>
<keyword evidence="2" id="KW-0812">Transmembrane</keyword>
<proteinExistence type="predicted"/>
<dbReference type="EMBL" id="PRKW01000001">
    <property type="protein sequence ID" value="PPB50408.1"/>
    <property type="molecule type" value="Genomic_DNA"/>
</dbReference>
<feature type="transmembrane region" description="Helical" evidence="2">
    <location>
        <begin position="107"/>
        <end position="129"/>
    </location>
</feature>
<reference evidence="3 4" key="1">
    <citation type="journal article" date="2014" name="Int. J. Syst. Evol. Microbiol.">
        <title>Arthrobacter pityocampae sp. nov., isolated from Thaumetopoea pityocampa (Lep., Thaumetopoeidae).</title>
        <authorList>
            <person name="Ince I.A."/>
            <person name="Demirbag Z."/>
            <person name="Kati H."/>
        </authorList>
    </citation>
    <scope>NUCLEOTIDE SEQUENCE [LARGE SCALE GENOMIC DNA]</scope>
    <source>
        <strain evidence="3 4">Tp2</strain>
    </source>
</reference>
<evidence type="ECO:0000313" key="4">
    <source>
        <dbReference type="Proteomes" id="UP000239297"/>
    </source>
</evidence>
<keyword evidence="2" id="KW-1133">Transmembrane helix</keyword>
<dbReference type="AlphaFoldDB" id="A0A2S5J0Q6"/>
<evidence type="ECO:0000256" key="2">
    <source>
        <dbReference type="SAM" id="Phobius"/>
    </source>
</evidence>
<feature type="transmembrane region" description="Helical" evidence="2">
    <location>
        <begin position="27"/>
        <end position="47"/>
    </location>
</feature>
<feature type="compositionally biased region" description="Pro residues" evidence="1">
    <location>
        <begin position="12"/>
        <end position="21"/>
    </location>
</feature>
<feature type="transmembrane region" description="Helical" evidence="2">
    <location>
        <begin position="67"/>
        <end position="87"/>
    </location>
</feature>
<sequence length="242" mass="25906">MTSTGRPAGTSAPPPVPRAHPPSRPAWLIPAGLILLGLIPVLAGAVRVTELAGGPEITEQNARFVEFPIPVVLHILGATLYTLLGAFQFVPSLRQGRRTWHRKAGRILFPAGLVAALTGLWMACFSALPPSDGPLLLAFRLLFGTGMALSLLLGVRAVIRGDIRAHGAWMTRAYAIGLGAGTQALILILPELLGNPPGVTLRALLMGAGWLVNLLVAEIAIRRRYRTHTRHPRVADARTRYS</sequence>
<keyword evidence="2" id="KW-0472">Membrane</keyword>
<name>A0A2S5J0Q6_9MICC</name>
<comment type="caution">
    <text evidence="3">The sequence shown here is derived from an EMBL/GenBank/DDBJ whole genome shotgun (WGS) entry which is preliminary data.</text>
</comment>
<protein>
    <recommendedName>
        <fullName evidence="5">DUF2306 domain-containing protein</fullName>
    </recommendedName>
</protein>
<feature type="region of interest" description="Disordered" evidence="1">
    <location>
        <begin position="1"/>
        <end position="21"/>
    </location>
</feature>
<feature type="transmembrane region" description="Helical" evidence="2">
    <location>
        <begin position="135"/>
        <end position="159"/>
    </location>
</feature>
<gene>
    <name evidence="3" type="ORF">C4K88_00395</name>
</gene>
<feature type="transmembrane region" description="Helical" evidence="2">
    <location>
        <begin position="201"/>
        <end position="221"/>
    </location>
</feature>
<dbReference type="RefSeq" id="WP_104119683.1">
    <property type="nucleotide sequence ID" value="NZ_PRKW01000001.1"/>
</dbReference>
<dbReference type="OrthoDB" id="4698148at2"/>
<organism evidence="3 4">
    <name type="scientific">Arthrobacter pityocampae</name>
    <dbReference type="NCBI Taxonomy" id="547334"/>
    <lineage>
        <taxon>Bacteria</taxon>
        <taxon>Bacillati</taxon>
        <taxon>Actinomycetota</taxon>
        <taxon>Actinomycetes</taxon>
        <taxon>Micrococcales</taxon>
        <taxon>Micrococcaceae</taxon>
        <taxon>Arthrobacter</taxon>
    </lineage>
</organism>